<sequence length="359" mass="40556">MLLPPGNLSTIEDFLENDAFRTWVLEKRTEDQLVWQQWLAEHPEKFDLYEQAVAVFLTLHGKEMSLTDQQINVKTQQILDQLPDTYTPVKPLISWQWGRWVAAASILSVLIWWQLDKPTIQSLAGIGTERQATPTGEWKVVKNKANRSMTVLLPEQSSVLLSANSQIRFRMGPTHDLREVYLQGEGFFEVAKNPAKPFLVYTNRLTTRVTGTSFQIRSFANESDAFVKVKTGNVTVTPVNAPGSSQKEVRLAVNQQLNLNAKTDKVETRATQPLETGSSAIISQPFKFDFTPVPDVLTQLEAAYHMPIVYDRKLLKNCTFTGQLNDVPFLEKIRLICQTIESSFDVVNNQVIIESAGCN</sequence>
<dbReference type="EMBL" id="VFIA01000007">
    <property type="protein sequence ID" value="MBC3791104.1"/>
    <property type="molecule type" value="Genomic_DNA"/>
</dbReference>
<dbReference type="InterPro" id="IPR032508">
    <property type="entry name" value="FecR_C"/>
</dbReference>
<name>A0ABR6W4G3_9BACT</name>
<dbReference type="Gene3D" id="3.55.50.30">
    <property type="match status" value="1"/>
</dbReference>
<dbReference type="InterPro" id="IPR012373">
    <property type="entry name" value="Ferrdict_sens_TM"/>
</dbReference>
<dbReference type="Proteomes" id="UP000700732">
    <property type="component" value="Unassembled WGS sequence"/>
</dbReference>
<dbReference type="PANTHER" id="PTHR30273:SF2">
    <property type="entry name" value="PROTEIN FECR"/>
    <property type="match status" value="1"/>
</dbReference>
<feature type="domain" description="Protein FecR C-terminal" evidence="2">
    <location>
        <begin position="286"/>
        <end position="353"/>
    </location>
</feature>
<organism evidence="3 4">
    <name type="scientific">Spirosoma utsteinense</name>
    <dbReference type="NCBI Taxonomy" id="2585773"/>
    <lineage>
        <taxon>Bacteria</taxon>
        <taxon>Pseudomonadati</taxon>
        <taxon>Bacteroidota</taxon>
        <taxon>Cytophagia</taxon>
        <taxon>Cytophagales</taxon>
        <taxon>Cytophagaceae</taxon>
        <taxon>Spirosoma</taxon>
    </lineage>
</organism>
<dbReference type="Pfam" id="PF16344">
    <property type="entry name" value="FecR_C"/>
    <property type="match status" value="1"/>
</dbReference>
<dbReference type="Gene3D" id="2.60.120.1440">
    <property type="match status" value="1"/>
</dbReference>
<dbReference type="PANTHER" id="PTHR30273">
    <property type="entry name" value="PERIPLASMIC SIGNAL SENSOR AND SIGMA FACTOR ACTIVATOR FECR-RELATED"/>
    <property type="match status" value="1"/>
</dbReference>
<proteinExistence type="predicted"/>
<protein>
    <submittedName>
        <fullName evidence="3">Ferric-dicitrate binding protein FerR (Iron transport regulator)</fullName>
    </submittedName>
</protein>
<accession>A0ABR6W4G3</accession>
<dbReference type="Pfam" id="PF04773">
    <property type="entry name" value="FecR"/>
    <property type="match status" value="1"/>
</dbReference>
<comment type="caution">
    <text evidence="3">The sequence shown here is derived from an EMBL/GenBank/DDBJ whole genome shotgun (WGS) entry which is preliminary data.</text>
</comment>
<evidence type="ECO:0000259" key="2">
    <source>
        <dbReference type="Pfam" id="PF16344"/>
    </source>
</evidence>
<evidence type="ECO:0000259" key="1">
    <source>
        <dbReference type="Pfam" id="PF04773"/>
    </source>
</evidence>
<dbReference type="RefSeq" id="WP_186736903.1">
    <property type="nucleotide sequence ID" value="NZ_VFIA01000007.1"/>
</dbReference>
<gene>
    <name evidence="3" type="ORF">FH603_1602</name>
</gene>
<dbReference type="InterPro" id="IPR006860">
    <property type="entry name" value="FecR"/>
</dbReference>
<keyword evidence="4" id="KW-1185">Reference proteome</keyword>
<evidence type="ECO:0000313" key="3">
    <source>
        <dbReference type="EMBL" id="MBC3791104.1"/>
    </source>
</evidence>
<dbReference type="PIRSF" id="PIRSF018266">
    <property type="entry name" value="FecR"/>
    <property type="match status" value="1"/>
</dbReference>
<evidence type="ECO:0000313" key="4">
    <source>
        <dbReference type="Proteomes" id="UP000700732"/>
    </source>
</evidence>
<reference evidence="3 4" key="1">
    <citation type="submission" date="2019-06" db="EMBL/GenBank/DDBJ databases">
        <title>Spirosoma utsteinense sp. nov. isolated from Antarctic ice-free soils.</title>
        <authorList>
            <person name="Tahon G."/>
        </authorList>
    </citation>
    <scope>NUCLEOTIDE SEQUENCE [LARGE SCALE GENOMIC DNA]</scope>
    <source>
        <strain evidence="3 4">LMG 31447</strain>
    </source>
</reference>
<feature type="domain" description="FecR protein" evidence="1">
    <location>
        <begin position="144"/>
        <end position="234"/>
    </location>
</feature>